<organism evidence="3">
    <name type="scientific">Schistosoma curassoni</name>
    <dbReference type="NCBI Taxonomy" id="6186"/>
    <lineage>
        <taxon>Eukaryota</taxon>
        <taxon>Metazoa</taxon>
        <taxon>Spiralia</taxon>
        <taxon>Lophotrochozoa</taxon>
        <taxon>Platyhelminthes</taxon>
        <taxon>Trematoda</taxon>
        <taxon>Digenea</taxon>
        <taxon>Strigeidida</taxon>
        <taxon>Schistosomatoidea</taxon>
        <taxon>Schistosomatidae</taxon>
        <taxon>Schistosoma</taxon>
    </lineage>
</organism>
<reference evidence="1 2" key="2">
    <citation type="submission" date="2018-11" db="EMBL/GenBank/DDBJ databases">
        <authorList>
            <consortium name="Pathogen Informatics"/>
        </authorList>
    </citation>
    <scope>NUCLEOTIDE SEQUENCE [LARGE SCALE GENOMIC DNA]</scope>
    <source>
        <strain evidence="1">Dakar</strain>
        <strain evidence="2">Dakar, Senegal</strain>
    </source>
</reference>
<proteinExistence type="predicted"/>
<evidence type="ECO:0000313" key="2">
    <source>
        <dbReference type="Proteomes" id="UP000279833"/>
    </source>
</evidence>
<dbReference type="WBParaSite" id="SCUD_0000024401-mRNA-1">
    <property type="protein sequence ID" value="SCUD_0000024401-mRNA-1"/>
    <property type="gene ID" value="SCUD_0000024401"/>
</dbReference>
<gene>
    <name evidence="1" type="ORF">SCUD_LOCUS245</name>
</gene>
<protein>
    <submittedName>
        <fullName evidence="1 3">Uncharacterized protein</fullName>
    </submittedName>
</protein>
<dbReference type="Proteomes" id="UP000279833">
    <property type="component" value="Unassembled WGS sequence"/>
</dbReference>
<evidence type="ECO:0000313" key="1">
    <source>
        <dbReference type="EMBL" id="VDO60384.1"/>
    </source>
</evidence>
<name>A0A183JC38_9TREM</name>
<dbReference type="EMBL" id="UZAK01000142">
    <property type="protein sequence ID" value="VDO60384.1"/>
    <property type="molecule type" value="Genomic_DNA"/>
</dbReference>
<keyword evidence="2" id="KW-1185">Reference proteome</keyword>
<evidence type="ECO:0000313" key="3">
    <source>
        <dbReference type="WBParaSite" id="SCUD_0000024401-mRNA-1"/>
    </source>
</evidence>
<accession>A0A183JC38</accession>
<reference evidence="3" key="1">
    <citation type="submission" date="2016-06" db="UniProtKB">
        <authorList>
            <consortium name="WormBaseParasite"/>
        </authorList>
    </citation>
    <scope>IDENTIFICATION</scope>
</reference>
<dbReference type="AlphaFoldDB" id="A0A183JC38"/>
<sequence length="122" mass="14300">MDLLDIHPDFDAFEDYCERFEIWTMTKEDIEDVNIVAHFLTIIGKEAYSLIKTLALPEKPISLLYATLKELLLDCVKYTNFECGKERKFHKIIHQDIKNFATLLRCPVPMSAQRYADDSLRI</sequence>